<feature type="region of interest" description="Disordered" evidence="1">
    <location>
        <begin position="1"/>
        <end position="27"/>
    </location>
</feature>
<organism evidence="2">
    <name type="scientific">uncultured Acetobacteraceae bacterium</name>
    <dbReference type="NCBI Taxonomy" id="169975"/>
    <lineage>
        <taxon>Bacteria</taxon>
        <taxon>Pseudomonadati</taxon>
        <taxon>Pseudomonadota</taxon>
        <taxon>Alphaproteobacteria</taxon>
        <taxon>Acetobacterales</taxon>
        <taxon>Acetobacteraceae</taxon>
        <taxon>environmental samples</taxon>
    </lineage>
</organism>
<evidence type="ECO:0000313" key="2">
    <source>
        <dbReference type="EMBL" id="CAA9278958.1"/>
    </source>
</evidence>
<dbReference type="AlphaFoldDB" id="A0A6J4JG93"/>
<name>A0A6J4JG93_9PROT</name>
<proteinExistence type="predicted"/>
<reference evidence="2" key="1">
    <citation type="submission" date="2020-02" db="EMBL/GenBank/DDBJ databases">
        <authorList>
            <person name="Meier V. D."/>
        </authorList>
    </citation>
    <scope>NUCLEOTIDE SEQUENCE</scope>
    <source>
        <strain evidence="2">AVDCRST_MAG08</strain>
    </source>
</reference>
<sequence length="44" mass="5163">MPRRWNTSPSGSRGAVMPHRVSPGKHLRRSALESWVRRRREPRA</sequence>
<gene>
    <name evidence="2" type="ORF">AVDCRST_MAG08-3590</name>
</gene>
<protein>
    <submittedName>
        <fullName evidence="2">Uncharacterized protein</fullName>
    </submittedName>
</protein>
<feature type="compositionally biased region" description="Polar residues" evidence="1">
    <location>
        <begin position="1"/>
        <end position="11"/>
    </location>
</feature>
<dbReference type="EMBL" id="CADCTG010000274">
    <property type="protein sequence ID" value="CAA9278958.1"/>
    <property type="molecule type" value="Genomic_DNA"/>
</dbReference>
<evidence type="ECO:0000256" key="1">
    <source>
        <dbReference type="SAM" id="MobiDB-lite"/>
    </source>
</evidence>
<accession>A0A6J4JG93</accession>